<evidence type="ECO:0000313" key="2">
    <source>
        <dbReference type="EMBL" id="ANU62638.2"/>
    </source>
</evidence>
<dbReference type="InterPro" id="IPR050570">
    <property type="entry name" value="Cell_wall_metabolism_enzyme"/>
</dbReference>
<name>A0A1B1S774_9BACT</name>
<dbReference type="Proteomes" id="UP000186351">
    <property type="component" value="Chromosome"/>
</dbReference>
<protein>
    <recommendedName>
        <fullName evidence="1">M23ase beta-sheet core domain-containing protein</fullName>
    </recommendedName>
</protein>
<dbReference type="OrthoDB" id="9810477at2"/>
<accession>A0A1B1S774</accession>
<feature type="domain" description="M23ase beta-sheet core" evidence="1">
    <location>
        <begin position="175"/>
        <end position="270"/>
    </location>
</feature>
<keyword evidence="3" id="KW-1185">Reference proteome</keyword>
<accession>A0A1Z2XEL3</accession>
<organism evidence="2 3">
    <name type="scientific">Muribaculum intestinale</name>
    <dbReference type="NCBI Taxonomy" id="1796646"/>
    <lineage>
        <taxon>Bacteria</taxon>
        <taxon>Pseudomonadati</taxon>
        <taxon>Bacteroidota</taxon>
        <taxon>Bacteroidia</taxon>
        <taxon>Bacteroidales</taxon>
        <taxon>Muribaculaceae</taxon>
        <taxon>Muribaculum</taxon>
    </lineage>
</organism>
<dbReference type="GO" id="GO:0004222">
    <property type="term" value="F:metalloendopeptidase activity"/>
    <property type="evidence" value="ECO:0007669"/>
    <property type="project" value="TreeGrafter"/>
</dbReference>
<proteinExistence type="predicted"/>
<dbReference type="KEGG" id="pary:A4V02_02105"/>
<dbReference type="STRING" id="1796646.A4V02_02105"/>
<dbReference type="EMBL" id="CP015402">
    <property type="protein sequence ID" value="ANU62638.2"/>
    <property type="molecule type" value="Genomic_DNA"/>
</dbReference>
<dbReference type="PANTHER" id="PTHR21666:SF270">
    <property type="entry name" value="MUREIN HYDROLASE ACTIVATOR ENVC"/>
    <property type="match status" value="1"/>
</dbReference>
<dbReference type="RefSeq" id="WP_084273930.1">
    <property type="nucleotide sequence ID" value="NZ_CAJTAP010000002.1"/>
</dbReference>
<dbReference type="PANTHER" id="PTHR21666">
    <property type="entry name" value="PEPTIDASE-RELATED"/>
    <property type="match status" value="1"/>
</dbReference>
<gene>
    <name evidence="2" type="ORF">A4V02_02105</name>
</gene>
<dbReference type="SUPFAM" id="SSF51261">
    <property type="entry name" value="Duplicated hybrid motif"/>
    <property type="match status" value="1"/>
</dbReference>
<dbReference type="InterPro" id="IPR016047">
    <property type="entry name" value="M23ase_b-sheet_dom"/>
</dbReference>
<reference evidence="3" key="1">
    <citation type="submission" date="2016-04" db="EMBL/GenBank/DDBJ databases">
        <title>Complete Genome Sequences of Twelve Strains of a Stable Defined Moderately Diverse Mouse Microbiota 2 (sDMDMm2).</title>
        <authorList>
            <person name="Uchimura Y."/>
            <person name="Wyss M."/>
            <person name="Brugiroux S."/>
            <person name="Limenitakis J.P."/>
            <person name="Stecher B."/>
            <person name="McCoy K.D."/>
            <person name="Macpherson A.J."/>
        </authorList>
    </citation>
    <scope>NUCLEOTIDE SEQUENCE [LARGE SCALE GENOMIC DNA]</scope>
    <source>
        <strain evidence="3">YL27</strain>
    </source>
</reference>
<dbReference type="Pfam" id="PF01551">
    <property type="entry name" value="Peptidase_M23"/>
    <property type="match status" value="1"/>
</dbReference>
<evidence type="ECO:0000313" key="3">
    <source>
        <dbReference type="Proteomes" id="UP000186351"/>
    </source>
</evidence>
<dbReference type="InterPro" id="IPR011055">
    <property type="entry name" value="Dup_hybrid_motif"/>
</dbReference>
<dbReference type="Gene3D" id="2.70.70.10">
    <property type="entry name" value="Glucose Permease (Domain IIA)"/>
    <property type="match status" value="1"/>
</dbReference>
<dbReference type="AlphaFoldDB" id="A0A1B1S774"/>
<dbReference type="CDD" id="cd12797">
    <property type="entry name" value="M23_peptidase"/>
    <property type="match status" value="1"/>
</dbReference>
<sequence length="288" mass="31045">MLRKIHFASLIVMSVLSALSQGRHTDILSVLIGASSENIDSASFADNTPVSQSPLEILAGYIGNDSIPTSTPAALSDTIVYFPEHDDLYAALSDLSSACAESDNSRQGTGGYGSLDFISGAYSSYGFYQSGSCVKTKPYTDTYSLVPPISGVSYYSPEWGRITSGFGYREKFNRVHKGIDIAMEIGDTVRVALPGIVDKVSYEAHGYGHYVEVVHDNGIVTCYAHLSSSLVKAGDKVDASQPIALSGNTGNSTGPHLHFETRYNGTAINPITVFNFYDPALTRKRRRL</sequence>
<dbReference type="GeneID" id="85228101"/>
<evidence type="ECO:0000259" key="1">
    <source>
        <dbReference type="Pfam" id="PF01551"/>
    </source>
</evidence>